<dbReference type="PANTHER" id="PTHR21496">
    <property type="entry name" value="FERREDOXIN-RELATED"/>
    <property type="match status" value="1"/>
</dbReference>
<comment type="caution">
    <text evidence="3">The sequence shown here is derived from an EMBL/GenBank/DDBJ whole genome shotgun (WGS) entry which is preliminary data.</text>
</comment>
<gene>
    <name evidence="3" type="ORF">EGN73_15895</name>
</gene>
<organism evidence="3 4">
    <name type="scientific">Arthrospiribacter ruber</name>
    <dbReference type="NCBI Taxonomy" id="2487934"/>
    <lineage>
        <taxon>Bacteria</taxon>
        <taxon>Pseudomonadati</taxon>
        <taxon>Bacteroidota</taxon>
        <taxon>Cytophagia</taxon>
        <taxon>Cytophagales</taxon>
        <taxon>Cyclobacteriaceae</taxon>
        <taxon>Arthrospiribacter</taxon>
    </lineage>
</organism>
<proteinExistence type="predicted"/>
<dbReference type="Proteomes" id="UP000727490">
    <property type="component" value="Unassembled WGS sequence"/>
</dbReference>
<sequence length="107" mass="12194">MKTFTLGDSKEQVEKMLPEKQIKVVQLGQMKVCVVRISDKFYVFETNCPHRMANLSQGWVNKQSEVICPLHEYRFDLSTGQVRSGDCGDLKVFKADITEKGLKISLP</sequence>
<comment type="cofactor">
    <cofactor evidence="1">
        <name>[2Fe-2S] cluster</name>
        <dbReference type="ChEBI" id="CHEBI:190135"/>
    </cofactor>
</comment>
<evidence type="ECO:0000259" key="2">
    <source>
        <dbReference type="PROSITE" id="PS51296"/>
    </source>
</evidence>
<dbReference type="RefSeq" id="WP_219292038.1">
    <property type="nucleotide sequence ID" value="NZ_RPHB01000007.1"/>
</dbReference>
<dbReference type="GO" id="GO:0051537">
    <property type="term" value="F:2 iron, 2 sulfur cluster binding"/>
    <property type="evidence" value="ECO:0007669"/>
    <property type="project" value="InterPro"/>
</dbReference>
<dbReference type="AlphaFoldDB" id="A0A951MH57"/>
<dbReference type="PROSITE" id="PS51296">
    <property type="entry name" value="RIESKE"/>
    <property type="match status" value="1"/>
</dbReference>
<keyword evidence="4" id="KW-1185">Reference proteome</keyword>
<dbReference type="Pfam" id="PF00355">
    <property type="entry name" value="Rieske"/>
    <property type="match status" value="1"/>
</dbReference>
<dbReference type="PANTHER" id="PTHR21496:SF0">
    <property type="entry name" value="RIESKE DOMAIN-CONTAINING PROTEIN"/>
    <property type="match status" value="1"/>
</dbReference>
<dbReference type="InterPro" id="IPR017941">
    <property type="entry name" value="Rieske_2Fe-2S"/>
</dbReference>
<feature type="domain" description="Rieske" evidence="2">
    <location>
        <begin position="9"/>
        <end position="104"/>
    </location>
</feature>
<evidence type="ECO:0000313" key="4">
    <source>
        <dbReference type="Proteomes" id="UP000727490"/>
    </source>
</evidence>
<evidence type="ECO:0000313" key="3">
    <source>
        <dbReference type="EMBL" id="MBW3469281.1"/>
    </source>
</evidence>
<accession>A0A951MH57</accession>
<evidence type="ECO:0000256" key="1">
    <source>
        <dbReference type="ARBA" id="ARBA00034078"/>
    </source>
</evidence>
<reference evidence="3 4" key="1">
    <citation type="journal article" date="2020" name="Syst. Appl. Microbiol.">
        <title>Arthrospiribacter ruber gen. nov., sp. nov., a novel bacterium isolated from Arthrospira cultures.</title>
        <authorList>
            <person name="Waleron M."/>
            <person name="Misztak A."/>
            <person name="Waleron M.M."/>
            <person name="Furmaniak M."/>
            <person name="Mrozik A."/>
            <person name="Waleron K."/>
        </authorList>
    </citation>
    <scope>NUCLEOTIDE SEQUENCE [LARGE SCALE GENOMIC DNA]</scope>
    <source>
        <strain evidence="3 4">DPMB0001</strain>
    </source>
</reference>
<dbReference type="EMBL" id="RPHB01000007">
    <property type="protein sequence ID" value="MBW3469281.1"/>
    <property type="molecule type" value="Genomic_DNA"/>
</dbReference>
<protein>
    <submittedName>
        <fullName evidence="3">Rieske (2Fe-2S) protein</fullName>
    </submittedName>
</protein>
<name>A0A951MH57_9BACT</name>